<dbReference type="AlphaFoldDB" id="A0AA51X589"/>
<gene>
    <name evidence="2" type="ORF">Q9312_09965</name>
</gene>
<dbReference type="Proteomes" id="UP001239782">
    <property type="component" value="Chromosome"/>
</dbReference>
<keyword evidence="2" id="KW-0862">Zinc</keyword>
<dbReference type="RefSeq" id="WP_309200691.1">
    <property type="nucleotide sequence ID" value="NZ_CP133548.1"/>
</dbReference>
<protein>
    <submittedName>
        <fullName evidence="2">Zinc-finger domain-containing protein</fullName>
    </submittedName>
</protein>
<evidence type="ECO:0000259" key="1">
    <source>
        <dbReference type="Pfam" id="PF10276"/>
    </source>
</evidence>
<organism evidence="2 3">
    <name type="scientific">Pleionea litopenaei</name>
    <dbReference type="NCBI Taxonomy" id="3070815"/>
    <lineage>
        <taxon>Bacteria</taxon>
        <taxon>Pseudomonadati</taxon>
        <taxon>Pseudomonadota</taxon>
        <taxon>Gammaproteobacteria</taxon>
        <taxon>Oceanospirillales</taxon>
        <taxon>Pleioneaceae</taxon>
        <taxon>Pleionea</taxon>
    </lineage>
</organism>
<sequence length="65" mass="7323">MSTTTKTTLGEPMIITSSDLPLSCPRPKDEVWNKHPRVYLQLDQNNEAHCPYCGAQYRLDTGEGN</sequence>
<feature type="domain" description="Zinc finger CHCC-type" evidence="1">
    <location>
        <begin position="33"/>
        <end position="57"/>
    </location>
</feature>
<dbReference type="Pfam" id="PF10276">
    <property type="entry name" value="zf-CHCC"/>
    <property type="match status" value="1"/>
</dbReference>
<evidence type="ECO:0000313" key="2">
    <source>
        <dbReference type="EMBL" id="WMS85538.1"/>
    </source>
</evidence>
<name>A0AA51X589_9GAMM</name>
<dbReference type="KEGG" id="plei:Q9312_09965"/>
<dbReference type="InterPro" id="IPR019401">
    <property type="entry name" value="Znf_CHCC"/>
</dbReference>
<dbReference type="EMBL" id="CP133548">
    <property type="protein sequence ID" value="WMS85538.1"/>
    <property type="molecule type" value="Genomic_DNA"/>
</dbReference>
<accession>A0AA51X589</accession>
<dbReference type="Gene3D" id="2.60.260.40">
    <property type="entry name" value="q5lls5 like domains"/>
    <property type="match status" value="1"/>
</dbReference>
<dbReference type="GO" id="GO:0008270">
    <property type="term" value="F:zinc ion binding"/>
    <property type="evidence" value="ECO:0007669"/>
    <property type="project" value="UniProtKB-KW"/>
</dbReference>
<keyword evidence="2" id="KW-0479">Metal-binding</keyword>
<evidence type="ECO:0000313" key="3">
    <source>
        <dbReference type="Proteomes" id="UP001239782"/>
    </source>
</evidence>
<reference evidence="2 3" key="1">
    <citation type="submission" date="2023-08" db="EMBL/GenBank/DDBJ databases">
        <title>Pleionea litopenaei sp. nov., isolated from stomach of juvenile Litopenaeus vannamei.</title>
        <authorList>
            <person name="Rho A.M."/>
            <person name="Hwang C.Y."/>
        </authorList>
    </citation>
    <scope>NUCLEOTIDE SEQUENCE [LARGE SCALE GENOMIC DNA]</scope>
    <source>
        <strain evidence="2 3">HL-JVS1</strain>
    </source>
</reference>
<proteinExistence type="predicted"/>
<keyword evidence="3" id="KW-1185">Reference proteome</keyword>
<keyword evidence="2" id="KW-0863">Zinc-finger</keyword>